<evidence type="ECO:0000256" key="6">
    <source>
        <dbReference type="ARBA" id="ARBA00022842"/>
    </source>
</evidence>
<evidence type="ECO:0000256" key="8">
    <source>
        <dbReference type="ARBA" id="ARBA00023211"/>
    </source>
</evidence>
<keyword evidence="5" id="KW-0479">Metal-binding</keyword>
<evidence type="ECO:0000256" key="7">
    <source>
        <dbReference type="ARBA" id="ARBA00023002"/>
    </source>
</evidence>
<dbReference type="GO" id="GO:0005739">
    <property type="term" value="C:mitochondrion"/>
    <property type="evidence" value="ECO:0007669"/>
    <property type="project" value="TreeGrafter"/>
</dbReference>
<proteinExistence type="inferred from homology"/>
<sequence>MLMRFKDIFEEVYEQNRKDKFEQHSIWYEHRLIDDMVAYAIKNDGGQNDGLLMVLGKKRDELVVKVKWLEDLVEEGERFLLFHDNGDIGLEHLKETLDRERKGWPLCHRTQILEATFIAKSTYLQHMASEFPIYESIAKQIGNGRLDKVLYAIFSREREAYKLDESDYCHRMEEVEARYHHRHAIIAELNRFGNHPMLHEPLALLKAAEKEDVSELSRLIQMGEAAALRAREKSRMMKNLKNFK</sequence>
<protein>
    <submittedName>
        <fullName evidence="9">Isocitrate dehydrogenase</fullName>
    </submittedName>
</protein>
<evidence type="ECO:0000256" key="1">
    <source>
        <dbReference type="ARBA" id="ARBA00001936"/>
    </source>
</evidence>
<comment type="cofactor">
    <cofactor evidence="2">
        <name>Mg(2+)</name>
        <dbReference type="ChEBI" id="CHEBI:18420"/>
    </cofactor>
</comment>
<dbReference type="Gene3D" id="3.40.718.10">
    <property type="entry name" value="Isopropylmalate Dehydrogenase"/>
    <property type="match status" value="1"/>
</dbReference>
<dbReference type="SUPFAM" id="SSF53659">
    <property type="entry name" value="Isocitrate/Isopropylmalate dehydrogenase-like"/>
    <property type="match status" value="1"/>
</dbReference>
<evidence type="ECO:0000313" key="10">
    <source>
        <dbReference type="Proteomes" id="UP000245207"/>
    </source>
</evidence>
<keyword evidence="7" id="KW-0560">Oxidoreductase</keyword>
<dbReference type="STRING" id="35608.A0A2U1MAL4"/>
<dbReference type="OrthoDB" id="2335225at2759"/>
<comment type="caution">
    <text evidence="9">The sequence shown here is derived from an EMBL/GenBank/DDBJ whole genome shotgun (WGS) entry which is preliminary data.</text>
</comment>
<comment type="similarity">
    <text evidence="3">Belongs to the isocitrate and isopropylmalate dehydrogenases family.</text>
</comment>
<evidence type="ECO:0000256" key="2">
    <source>
        <dbReference type="ARBA" id="ARBA00001946"/>
    </source>
</evidence>
<name>A0A2U1MAL4_ARTAN</name>
<dbReference type="GO" id="GO:0004450">
    <property type="term" value="F:isocitrate dehydrogenase (NADP+) activity"/>
    <property type="evidence" value="ECO:0007669"/>
    <property type="project" value="InterPro"/>
</dbReference>
<comment type="cofactor">
    <cofactor evidence="1">
        <name>Mn(2+)</name>
        <dbReference type="ChEBI" id="CHEBI:29035"/>
    </cofactor>
</comment>
<dbReference type="InterPro" id="IPR004790">
    <property type="entry name" value="Isocitrate_DH_NADP"/>
</dbReference>
<keyword evidence="8" id="KW-0464">Manganese</keyword>
<organism evidence="9 10">
    <name type="scientific">Artemisia annua</name>
    <name type="common">Sweet wormwood</name>
    <dbReference type="NCBI Taxonomy" id="35608"/>
    <lineage>
        <taxon>Eukaryota</taxon>
        <taxon>Viridiplantae</taxon>
        <taxon>Streptophyta</taxon>
        <taxon>Embryophyta</taxon>
        <taxon>Tracheophyta</taxon>
        <taxon>Spermatophyta</taxon>
        <taxon>Magnoliopsida</taxon>
        <taxon>eudicotyledons</taxon>
        <taxon>Gunneridae</taxon>
        <taxon>Pentapetalae</taxon>
        <taxon>asterids</taxon>
        <taxon>campanulids</taxon>
        <taxon>Asterales</taxon>
        <taxon>Asteraceae</taxon>
        <taxon>Asteroideae</taxon>
        <taxon>Anthemideae</taxon>
        <taxon>Artemisiinae</taxon>
        <taxon>Artemisia</taxon>
    </lineage>
</organism>
<dbReference type="PANTHER" id="PTHR11822">
    <property type="entry name" value="NADP-SPECIFIC ISOCITRATE DEHYDROGENASE"/>
    <property type="match status" value="1"/>
</dbReference>
<evidence type="ECO:0000256" key="4">
    <source>
        <dbReference type="ARBA" id="ARBA00022532"/>
    </source>
</evidence>
<accession>A0A2U1MAL4</accession>
<evidence type="ECO:0000256" key="3">
    <source>
        <dbReference type="ARBA" id="ARBA00007769"/>
    </source>
</evidence>
<dbReference type="GO" id="GO:0006102">
    <property type="term" value="P:isocitrate metabolic process"/>
    <property type="evidence" value="ECO:0007669"/>
    <property type="project" value="InterPro"/>
</dbReference>
<dbReference type="GO" id="GO:0046872">
    <property type="term" value="F:metal ion binding"/>
    <property type="evidence" value="ECO:0007669"/>
    <property type="project" value="UniProtKB-KW"/>
</dbReference>
<keyword evidence="10" id="KW-1185">Reference proteome</keyword>
<keyword evidence="6" id="KW-0460">Magnesium</keyword>
<reference evidence="9 10" key="1">
    <citation type="journal article" date="2018" name="Mol. Plant">
        <title>The genome of Artemisia annua provides insight into the evolution of Asteraceae family and artemisinin biosynthesis.</title>
        <authorList>
            <person name="Shen Q."/>
            <person name="Zhang L."/>
            <person name="Liao Z."/>
            <person name="Wang S."/>
            <person name="Yan T."/>
            <person name="Shi P."/>
            <person name="Liu M."/>
            <person name="Fu X."/>
            <person name="Pan Q."/>
            <person name="Wang Y."/>
            <person name="Lv Z."/>
            <person name="Lu X."/>
            <person name="Zhang F."/>
            <person name="Jiang W."/>
            <person name="Ma Y."/>
            <person name="Chen M."/>
            <person name="Hao X."/>
            <person name="Li L."/>
            <person name="Tang Y."/>
            <person name="Lv G."/>
            <person name="Zhou Y."/>
            <person name="Sun X."/>
            <person name="Brodelius P.E."/>
            <person name="Rose J.K.C."/>
            <person name="Tang K."/>
        </authorList>
    </citation>
    <scope>NUCLEOTIDE SEQUENCE [LARGE SCALE GENOMIC DNA]</scope>
    <source>
        <strain evidence="10">cv. Huhao1</strain>
        <tissue evidence="9">Leaf</tissue>
    </source>
</reference>
<evidence type="ECO:0000256" key="5">
    <source>
        <dbReference type="ARBA" id="ARBA00022723"/>
    </source>
</evidence>
<evidence type="ECO:0000313" key="9">
    <source>
        <dbReference type="EMBL" id="PWA58232.1"/>
    </source>
</evidence>
<dbReference type="EMBL" id="PKPP01005959">
    <property type="protein sequence ID" value="PWA58232.1"/>
    <property type="molecule type" value="Genomic_DNA"/>
</dbReference>
<dbReference type="PANTHER" id="PTHR11822:SF5">
    <property type="entry name" value="ISOCITRATE DEHYDROGENASE [NADP], CHLOROPLASTIC_MITOCHONDRIAL"/>
    <property type="match status" value="1"/>
</dbReference>
<dbReference type="AlphaFoldDB" id="A0A2U1MAL4"/>
<dbReference type="Proteomes" id="UP000245207">
    <property type="component" value="Unassembled WGS sequence"/>
</dbReference>
<keyword evidence="4" id="KW-0816">Tricarboxylic acid cycle</keyword>
<dbReference type="GO" id="GO:0006099">
    <property type="term" value="P:tricarboxylic acid cycle"/>
    <property type="evidence" value="ECO:0007669"/>
    <property type="project" value="UniProtKB-KW"/>
</dbReference>
<dbReference type="GO" id="GO:0006739">
    <property type="term" value="P:NADP+ metabolic process"/>
    <property type="evidence" value="ECO:0007669"/>
    <property type="project" value="TreeGrafter"/>
</dbReference>
<gene>
    <name evidence="9" type="ORF">CTI12_AA402030</name>
</gene>